<dbReference type="STRING" id="1447875.A0A2B7XX43"/>
<dbReference type="GO" id="GO:0004312">
    <property type="term" value="F:fatty acid synthase activity"/>
    <property type="evidence" value="ECO:0007669"/>
    <property type="project" value="TreeGrafter"/>
</dbReference>
<dbReference type="InterPro" id="IPR050091">
    <property type="entry name" value="PKS_NRPS_Biosynth_Enz"/>
</dbReference>
<evidence type="ECO:0000313" key="5">
    <source>
        <dbReference type="Proteomes" id="UP000223968"/>
    </source>
</evidence>
<comment type="caution">
    <text evidence="4">The sequence shown here is derived from an EMBL/GenBank/DDBJ whole genome shotgun (WGS) entry which is preliminary data.</text>
</comment>
<dbReference type="EMBL" id="PDNB01000045">
    <property type="protein sequence ID" value="PGH13505.1"/>
    <property type="molecule type" value="Genomic_DNA"/>
</dbReference>
<dbReference type="Pfam" id="PF08659">
    <property type="entry name" value="KR"/>
    <property type="match status" value="1"/>
</dbReference>
<evidence type="ECO:0000256" key="1">
    <source>
        <dbReference type="ARBA" id="ARBA00022450"/>
    </source>
</evidence>
<evidence type="ECO:0000256" key="2">
    <source>
        <dbReference type="ARBA" id="ARBA00022553"/>
    </source>
</evidence>
<proteinExistence type="predicted"/>
<dbReference type="GO" id="GO:0006633">
    <property type="term" value="P:fatty acid biosynthetic process"/>
    <property type="evidence" value="ECO:0007669"/>
    <property type="project" value="TreeGrafter"/>
</dbReference>
<name>A0A2B7XX43_9EURO</name>
<dbReference type="InterPro" id="IPR013968">
    <property type="entry name" value="PKS_KR"/>
</dbReference>
<keyword evidence="1" id="KW-0596">Phosphopantetheine</keyword>
<sequence length="387" mass="42719">MSNSDGCSNSVTLYVWQDLMQGTVVGSWLAVNRRLLNGEISVPSAQFDQCTLTIGMVIEGLMKSLGSRAVQGFKVQGYRNAFEATKDLPSSVVILHTKQQGTKGTIVRFAPRAIFCGDGAYVLAGGHGGLGQHIIQWMAHNGAKHLVTLSRSGIRSADAKNTVDQVEKLGVKFQVIQADATKTDELKNALKQVRQCAPILGCMNSAMVLADAALSTMTSEQWDLATHAKVQPAWNLHNAPLGDELDFFILFHPSFRFLFVGISSFTTLPTTAIALSPVTRIGVLANNEELLRSFRVSGLEASIADDLNKTLEAAILESRSLERPVITTGFQMFETIDDEVQVKPERTQIYWTKSPEFGLLMDHKFRERIRYEESSYSVLRRQCFPSD</sequence>
<dbReference type="InterPro" id="IPR036291">
    <property type="entry name" value="NAD(P)-bd_dom_sf"/>
</dbReference>
<keyword evidence="2" id="KW-0597">Phosphoprotein</keyword>
<dbReference type="PANTHER" id="PTHR43775">
    <property type="entry name" value="FATTY ACID SYNTHASE"/>
    <property type="match status" value="1"/>
</dbReference>
<dbReference type="GO" id="GO:0044550">
    <property type="term" value="P:secondary metabolite biosynthetic process"/>
    <property type="evidence" value="ECO:0007669"/>
    <property type="project" value="TreeGrafter"/>
</dbReference>
<evidence type="ECO:0000259" key="3">
    <source>
        <dbReference type="SMART" id="SM00822"/>
    </source>
</evidence>
<gene>
    <name evidence="4" type="ORF">AJ79_03635</name>
</gene>
<organism evidence="4 5">
    <name type="scientific">Helicocarpus griseus UAMH5409</name>
    <dbReference type="NCBI Taxonomy" id="1447875"/>
    <lineage>
        <taxon>Eukaryota</taxon>
        <taxon>Fungi</taxon>
        <taxon>Dikarya</taxon>
        <taxon>Ascomycota</taxon>
        <taxon>Pezizomycotina</taxon>
        <taxon>Eurotiomycetes</taxon>
        <taxon>Eurotiomycetidae</taxon>
        <taxon>Onygenales</taxon>
        <taxon>Ajellomycetaceae</taxon>
        <taxon>Helicocarpus</taxon>
    </lineage>
</organism>
<feature type="domain" description="Ketoreductase" evidence="3">
    <location>
        <begin position="119"/>
        <end position="294"/>
    </location>
</feature>
<dbReference type="PANTHER" id="PTHR43775:SF37">
    <property type="entry name" value="SI:DKEY-61P9.11"/>
    <property type="match status" value="1"/>
</dbReference>
<reference evidence="4 5" key="1">
    <citation type="submission" date="2017-10" db="EMBL/GenBank/DDBJ databases">
        <title>Comparative genomics in systemic dimorphic fungi from Ajellomycetaceae.</title>
        <authorList>
            <person name="Munoz J.F."/>
            <person name="Mcewen J.G."/>
            <person name="Clay O.K."/>
            <person name="Cuomo C.A."/>
        </authorList>
    </citation>
    <scope>NUCLEOTIDE SEQUENCE [LARGE SCALE GENOMIC DNA]</scope>
    <source>
        <strain evidence="4 5">UAMH5409</strain>
    </source>
</reference>
<dbReference type="SUPFAM" id="SSF51735">
    <property type="entry name" value="NAD(P)-binding Rossmann-fold domains"/>
    <property type="match status" value="1"/>
</dbReference>
<accession>A0A2B7XX43</accession>
<dbReference type="AlphaFoldDB" id="A0A2B7XX43"/>
<evidence type="ECO:0000313" key="4">
    <source>
        <dbReference type="EMBL" id="PGH13505.1"/>
    </source>
</evidence>
<dbReference type="SMART" id="SM00822">
    <property type="entry name" value="PKS_KR"/>
    <property type="match status" value="1"/>
</dbReference>
<keyword evidence="5" id="KW-1185">Reference proteome</keyword>
<protein>
    <recommendedName>
        <fullName evidence="3">Ketoreductase domain-containing protein</fullName>
    </recommendedName>
</protein>
<dbReference type="OrthoDB" id="329835at2759"/>
<dbReference type="Proteomes" id="UP000223968">
    <property type="component" value="Unassembled WGS sequence"/>
</dbReference>
<dbReference type="Gene3D" id="3.40.50.720">
    <property type="entry name" value="NAD(P)-binding Rossmann-like Domain"/>
    <property type="match status" value="1"/>
</dbReference>
<dbReference type="InterPro" id="IPR057326">
    <property type="entry name" value="KR_dom"/>
</dbReference>